<evidence type="ECO:0000313" key="4">
    <source>
        <dbReference type="Proteomes" id="UP000562464"/>
    </source>
</evidence>
<comment type="caution">
    <text evidence="3">The sequence shown here is derived from an EMBL/GenBank/DDBJ whole genome shotgun (WGS) entry which is preliminary data.</text>
</comment>
<reference evidence="3 4" key="1">
    <citation type="submission" date="2020-08" db="EMBL/GenBank/DDBJ databases">
        <title>Genomic Encyclopedia of Type Strains, Phase IV (KMG-IV): sequencing the most valuable type-strain genomes for metagenomic binning, comparative biology and taxonomic classification.</title>
        <authorList>
            <person name="Goeker M."/>
        </authorList>
    </citation>
    <scope>NUCLEOTIDE SEQUENCE [LARGE SCALE GENOMIC DNA]</scope>
    <source>
        <strain evidence="3 4">DSM 14925</strain>
    </source>
</reference>
<dbReference type="PROSITE" id="PS51257">
    <property type="entry name" value="PROKAR_LIPOPROTEIN"/>
    <property type="match status" value="1"/>
</dbReference>
<gene>
    <name evidence="3" type="ORF">HNQ37_000624</name>
</gene>
<dbReference type="RefSeq" id="WP_183539210.1">
    <property type="nucleotide sequence ID" value="NZ_JACHHV010000007.1"/>
</dbReference>
<feature type="compositionally biased region" description="Low complexity" evidence="1">
    <location>
        <begin position="31"/>
        <end position="67"/>
    </location>
</feature>
<evidence type="ECO:0000256" key="1">
    <source>
        <dbReference type="SAM" id="MobiDB-lite"/>
    </source>
</evidence>
<feature type="signal peptide" evidence="2">
    <location>
        <begin position="1"/>
        <end position="19"/>
    </location>
</feature>
<keyword evidence="4" id="KW-1185">Reference proteome</keyword>
<proteinExistence type="predicted"/>
<feature type="chain" id="PRO_5038820471" description="DUF4352 domain-containing protein" evidence="2">
    <location>
        <begin position="20"/>
        <end position="197"/>
    </location>
</feature>
<feature type="region of interest" description="Disordered" evidence="1">
    <location>
        <begin position="24"/>
        <end position="67"/>
    </location>
</feature>
<protein>
    <recommendedName>
        <fullName evidence="5">DUF4352 domain-containing protein</fullName>
    </recommendedName>
</protein>
<organism evidence="3 4">
    <name type="scientific">Lactovum miscens</name>
    <dbReference type="NCBI Taxonomy" id="190387"/>
    <lineage>
        <taxon>Bacteria</taxon>
        <taxon>Bacillati</taxon>
        <taxon>Bacillota</taxon>
        <taxon>Bacilli</taxon>
        <taxon>Lactobacillales</taxon>
        <taxon>Streptococcaceae</taxon>
        <taxon>Lactovum</taxon>
    </lineage>
</organism>
<evidence type="ECO:0000313" key="3">
    <source>
        <dbReference type="EMBL" id="MBB5887750.1"/>
    </source>
</evidence>
<name>A0A841C960_9LACT</name>
<accession>A0A841C960</accession>
<dbReference type="Proteomes" id="UP000562464">
    <property type="component" value="Unassembled WGS sequence"/>
</dbReference>
<evidence type="ECO:0008006" key="5">
    <source>
        <dbReference type="Google" id="ProtNLM"/>
    </source>
</evidence>
<dbReference type="EMBL" id="JACHHV010000007">
    <property type="protein sequence ID" value="MBB5887750.1"/>
    <property type="molecule type" value="Genomic_DNA"/>
</dbReference>
<evidence type="ECO:0000256" key="2">
    <source>
        <dbReference type="SAM" id="SignalP"/>
    </source>
</evidence>
<sequence>MKKISLIGVIILSISLLTACGNSTVKKSDSSKISSISSKSSSSESVSSSSSDIPVQSSSDVPVSSSIQPVDTGDQLAFGNITPFKNPNSGNVINGMGFTVTNIIPDSKKVDDLDHMVEVDIEIGNNSQLTPFFNFVDGIKVTSSSGTKLIFDSGSDNVMGGVVNVDSGTNDYQVYYENNSGSSGPFKVKYGNLYWSN</sequence>
<keyword evidence="2" id="KW-0732">Signal</keyword>
<dbReference type="AlphaFoldDB" id="A0A841C960"/>